<dbReference type="EMBL" id="NIBG01000021">
    <property type="protein sequence ID" value="PAB57969.1"/>
    <property type="molecule type" value="Genomic_DNA"/>
</dbReference>
<name>A0A267MEI3_9FIRM</name>
<feature type="transmembrane region" description="Helical" evidence="8">
    <location>
        <begin position="264"/>
        <end position="294"/>
    </location>
</feature>
<dbReference type="Proteomes" id="UP000216024">
    <property type="component" value="Unassembled WGS sequence"/>
</dbReference>
<dbReference type="InterPro" id="IPR000060">
    <property type="entry name" value="BCCT_transptr"/>
</dbReference>
<accession>A0A267MEI3</accession>
<evidence type="ECO:0000256" key="3">
    <source>
        <dbReference type="ARBA" id="ARBA00022448"/>
    </source>
</evidence>
<evidence type="ECO:0000256" key="2">
    <source>
        <dbReference type="ARBA" id="ARBA00005658"/>
    </source>
</evidence>
<evidence type="ECO:0000256" key="1">
    <source>
        <dbReference type="ARBA" id="ARBA00004651"/>
    </source>
</evidence>
<evidence type="ECO:0000256" key="5">
    <source>
        <dbReference type="ARBA" id="ARBA00022692"/>
    </source>
</evidence>
<evidence type="ECO:0008006" key="11">
    <source>
        <dbReference type="Google" id="ProtNLM"/>
    </source>
</evidence>
<feature type="transmembrane region" description="Helical" evidence="8">
    <location>
        <begin position="12"/>
        <end position="32"/>
    </location>
</feature>
<dbReference type="GO" id="GO:0022857">
    <property type="term" value="F:transmembrane transporter activity"/>
    <property type="evidence" value="ECO:0007669"/>
    <property type="project" value="InterPro"/>
</dbReference>
<keyword evidence="5 8" id="KW-0812">Transmembrane</keyword>
<feature type="transmembrane region" description="Helical" evidence="8">
    <location>
        <begin position="91"/>
        <end position="112"/>
    </location>
</feature>
<feature type="transmembrane region" description="Helical" evidence="8">
    <location>
        <begin position="407"/>
        <end position="431"/>
    </location>
</feature>
<gene>
    <name evidence="9" type="ORF">CCE28_17560</name>
</gene>
<feature type="transmembrane region" description="Helical" evidence="8">
    <location>
        <begin position="477"/>
        <end position="501"/>
    </location>
</feature>
<feature type="transmembrane region" description="Helical" evidence="8">
    <location>
        <begin position="451"/>
        <end position="471"/>
    </location>
</feature>
<comment type="similarity">
    <text evidence="2">Belongs to the BCCT transporter (TC 2.A.15) family.</text>
</comment>
<keyword evidence="6 8" id="KW-1133">Transmembrane helix</keyword>
<dbReference type="OrthoDB" id="9775735at2"/>
<comment type="subcellular location">
    <subcellularLocation>
        <location evidence="1">Cell membrane</location>
        <topology evidence="1">Multi-pass membrane protein</topology>
    </subcellularLocation>
</comment>
<feature type="transmembrane region" description="Helical" evidence="8">
    <location>
        <begin position="229"/>
        <end position="252"/>
    </location>
</feature>
<evidence type="ECO:0000256" key="6">
    <source>
        <dbReference type="ARBA" id="ARBA00022989"/>
    </source>
</evidence>
<feature type="transmembrane region" description="Helical" evidence="8">
    <location>
        <begin position="52"/>
        <end position="70"/>
    </location>
</feature>
<evidence type="ECO:0000313" key="9">
    <source>
        <dbReference type="EMBL" id="PAB57969.1"/>
    </source>
</evidence>
<dbReference type="PANTHER" id="PTHR30047:SF7">
    <property type="entry name" value="HIGH-AFFINITY CHOLINE TRANSPORT PROTEIN"/>
    <property type="match status" value="1"/>
</dbReference>
<keyword evidence="4" id="KW-1003">Cell membrane</keyword>
<dbReference type="RefSeq" id="WP_095135032.1">
    <property type="nucleotide sequence ID" value="NZ_NIBG01000021.1"/>
</dbReference>
<comment type="caution">
    <text evidence="9">The sequence shown here is derived from an EMBL/GenBank/DDBJ whole genome shotgun (WGS) entry which is preliminary data.</text>
</comment>
<organism evidence="9 10">
    <name type="scientific">Anaeromicrobium sediminis</name>
    <dbReference type="NCBI Taxonomy" id="1478221"/>
    <lineage>
        <taxon>Bacteria</taxon>
        <taxon>Bacillati</taxon>
        <taxon>Bacillota</taxon>
        <taxon>Clostridia</taxon>
        <taxon>Peptostreptococcales</taxon>
        <taxon>Thermotaleaceae</taxon>
        <taxon>Anaeromicrobium</taxon>
    </lineage>
</organism>
<reference evidence="9 10" key="1">
    <citation type="submission" date="2017-06" db="EMBL/GenBank/DDBJ databases">
        <title>Draft genome sequence of anaerobic fermentative bacterium Anaeromicrobium sediminis DY2726D isolated from West Pacific Ocean sediments.</title>
        <authorList>
            <person name="Zeng X."/>
        </authorList>
    </citation>
    <scope>NUCLEOTIDE SEQUENCE [LARGE SCALE GENOMIC DNA]</scope>
    <source>
        <strain evidence="9 10">DY2726D</strain>
    </source>
</reference>
<feature type="transmembrane region" description="Helical" evidence="8">
    <location>
        <begin position="348"/>
        <end position="372"/>
    </location>
</feature>
<feature type="transmembrane region" description="Helical" evidence="8">
    <location>
        <begin position="319"/>
        <end position="336"/>
    </location>
</feature>
<proteinExistence type="inferred from homology"/>
<evidence type="ECO:0000256" key="8">
    <source>
        <dbReference type="SAM" id="Phobius"/>
    </source>
</evidence>
<dbReference type="Pfam" id="PF02028">
    <property type="entry name" value="BCCT"/>
    <property type="match status" value="1"/>
</dbReference>
<keyword evidence="7 8" id="KW-0472">Membrane</keyword>
<keyword evidence="3" id="KW-0813">Transport</keyword>
<feature type="transmembrane region" description="Helical" evidence="8">
    <location>
        <begin position="141"/>
        <end position="164"/>
    </location>
</feature>
<protein>
    <recommendedName>
        <fullName evidence="11">Choline transporter</fullName>
    </recommendedName>
</protein>
<evidence type="ECO:0000256" key="7">
    <source>
        <dbReference type="ARBA" id="ARBA00023136"/>
    </source>
</evidence>
<evidence type="ECO:0000313" key="10">
    <source>
        <dbReference type="Proteomes" id="UP000216024"/>
    </source>
</evidence>
<feature type="transmembrane region" description="Helical" evidence="8">
    <location>
        <begin position="192"/>
        <end position="217"/>
    </location>
</feature>
<evidence type="ECO:0000256" key="4">
    <source>
        <dbReference type="ARBA" id="ARBA00022475"/>
    </source>
</evidence>
<sequence length="524" mass="57180">MYKTATAIRRSIDFVSVSISFLVVLLLGSWLIFKPDSAVETIGAVKASTVKVLSPFYLWLGLGCLVYLLYFSFSKYGHIRFGNGKPEFNTFSWLVMMFCAGMGSSMMLWSVVEPLYYVSGPPLGAEPFSAKAYELAGTYGIFHWTFTAWGLFAVGAIPLCYRFYILKKPGLSLSAACEGVLGDKISGPIGKIIEIIVVFGILGGHGTTLVLGIPMIQNNVANLFGLPDTLATGMILIGIVTALFMTSSWLGLDKGMKNLSDWNAYAAIALAVYFLTVGPTLFQINLFTNAIAFMSNNFLSMSLWTDPVNQGGFPEGWTSFYWAWWLALGPWMWIFTTRISRGRTLRQVMLGMLIAGSAGCMLYFGAIGGYTLDLQLGGELDLVASLAEYGQPQTITNLVLTLPLGKIILFVWALIAIVFLATTLDSSSYTLAATTTKGLCEGEHPARMFKLFWAIMLAVIPCSLLFAGASLTAFQSLAVLTATPIAIFTIIALIGGAKWIFRDYGALTREQIILQENKKIDMPV</sequence>
<keyword evidence="10" id="KW-1185">Reference proteome</keyword>
<dbReference type="AlphaFoldDB" id="A0A267MEI3"/>
<dbReference type="PANTHER" id="PTHR30047">
    <property type="entry name" value="HIGH-AFFINITY CHOLINE TRANSPORT PROTEIN-RELATED"/>
    <property type="match status" value="1"/>
</dbReference>
<dbReference type="GO" id="GO:0005886">
    <property type="term" value="C:plasma membrane"/>
    <property type="evidence" value="ECO:0007669"/>
    <property type="project" value="UniProtKB-SubCell"/>
</dbReference>